<sequence>MPVSVRRRPRAASPRPGDFSKINSSKSAAPTTPPAKQSTRQRSPSPSSKSRSSSKAAPKKKVSAPATPKVSASHVQANLYAKYGDVLGLVALLASGTNLSILGQYVADVPINKAAQLHLLVQFLVQLVVLIPRMLAASSTATTKAKRKVSTAQAIHLAFISIFYVAGFALSFAAVPRAGTALNQVVYSTSIIVMAALSYAVLGRVPTTGQGVGMAIAFAGVAVASQKAFRDAFRTLSGKGGSGDVGIGLALSVAMTLSFNVSTVLLERMHRMPRTRHAPLSSAFVQLCQVSLGVLALASYVCIMTIPRWNEYVTAPLAKEGWTLKSALLLYAFNGVCSLAHSQIYISVARGGFGANGTGLVNALRTATVSVAAHLFFCDANGTGKARRSCLDHGKVTGALLIAAGGTTYVLNKESGKKKRS</sequence>
<keyword evidence="6" id="KW-1185">Reference proteome</keyword>
<keyword evidence="3" id="KW-0472">Membrane</keyword>
<evidence type="ECO:0000256" key="1">
    <source>
        <dbReference type="ARBA" id="ARBA00007635"/>
    </source>
</evidence>
<dbReference type="Proteomes" id="UP000660262">
    <property type="component" value="Unassembled WGS sequence"/>
</dbReference>
<keyword evidence="3" id="KW-0812">Transmembrane</keyword>
<dbReference type="InterPro" id="IPR000620">
    <property type="entry name" value="EamA_dom"/>
</dbReference>
<evidence type="ECO:0000313" key="6">
    <source>
        <dbReference type="Proteomes" id="UP000660262"/>
    </source>
</evidence>
<feature type="transmembrane region" description="Helical" evidence="3">
    <location>
        <begin position="181"/>
        <end position="202"/>
    </location>
</feature>
<comment type="caution">
    <text evidence="5">The sequence shown here is derived from an EMBL/GenBank/DDBJ whole genome shotgun (WGS) entry which is preliminary data.</text>
</comment>
<accession>A0A830HH25</accession>
<evidence type="ECO:0000256" key="3">
    <source>
        <dbReference type="SAM" id="Phobius"/>
    </source>
</evidence>
<feature type="transmembrane region" description="Helical" evidence="3">
    <location>
        <begin position="119"/>
        <end position="136"/>
    </location>
</feature>
<dbReference type="EMBL" id="BNJQ01000009">
    <property type="protein sequence ID" value="GHP05060.1"/>
    <property type="molecule type" value="Genomic_DNA"/>
</dbReference>
<feature type="compositionally biased region" description="Low complexity" evidence="2">
    <location>
        <begin position="36"/>
        <end position="56"/>
    </location>
</feature>
<feature type="compositionally biased region" description="Polar residues" evidence="2">
    <location>
        <begin position="21"/>
        <end position="30"/>
    </location>
</feature>
<organism evidence="5 6">
    <name type="scientific">Pycnococcus provasolii</name>
    <dbReference type="NCBI Taxonomy" id="41880"/>
    <lineage>
        <taxon>Eukaryota</taxon>
        <taxon>Viridiplantae</taxon>
        <taxon>Chlorophyta</taxon>
        <taxon>Pseudoscourfieldiophyceae</taxon>
        <taxon>Pseudoscourfieldiales</taxon>
        <taxon>Pycnococcaceae</taxon>
        <taxon>Pycnococcus</taxon>
    </lineage>
</organism>
<feature type="domain" description="EamA" evidence="4">
    <location>
        <begin position="83"/>
        <end position="225"/>
    </location>
</feature>
<proteinExistence type="inferred from homology"/>
<dbReference type="GO" id="GO:0016020">
    <property type="term" value="C:membrane"/>
    <property type="evidence" value="ECO:0007669"/>
    <property type="project" value="InterPro"/>
</dbReference>
<feature type="transmembrane region" description="Helical" evidence="3">
    <location>
        <begin position="157"/>
        <end position="175"/>
    </location>
</feature>
<evidence type="ECO:0000313" key="5">
    <source>
        <dbReference type="EMBL" id="GHP05060.1"/>
    </source>
</evidence>
<name>A0A830HH25_9CHLO</name>
<dbReference type="Pfam" id="PF00892">
    <property type="entry name" value="EamA"/>
    <property type="match status" value="1"/>
</dbReference>
<dbReference type="SUPFAM" id="SSF103481">
    <property type="entry name" value="Multidrug resistance efflux transporter EmrE"/>
    <property type="match status" value="1"/>
</dbReference>
<dbReference type="InterPro" id="IPR037185">
    <property type="entry name" value="EmrE-like"/>
</dbReference>
<feature type="compositionally biased region" description="Basic residues" evidence="2">
    <location>
        <begin position="1"/>
        <end position="10"/>
    </location>
</feature>
<keyword evidence="3" id="KW-1133">Transmembrane helix</keyword>
<protein>
    <recommendedName>
        <fullName evidence="4">EamA domain-containing protein</fullName>
    </recommendedName>
</protein>
<reference evidence="5" key="1">
    <citation type="submission" date="2020-10" db="EMBL/GenBank/DDBJ databases">
        <title>Unveiling of a novel bifunctional photoreceptor, Dualchrome1, isolated from a cosmopolitan green alga.</title>
        <authorList>
            <person name="Suzuki S."/>
            <person name="Kawachi M."/>
        </authorList>
    </citation>
    <scope>NUCLEOTIDE SEQUENCE</scope>
    <source>
        <strain evidence="5">NIES 2893</strain>
    </source>
</reference>
<feature type="transmembrane region" description="Helical" evidence="3">
    <location>
        <begin position="245"/>
        <end position="266"/>
    </location>
</feature>
<gene>
    <name evidence="5" type="ORF">PPROV_000381200</name>
</gene>
<feature type="region of interest" description="Disordered" evidence="2">
    <location>
        <begin position="1"/>
        <end position="69"/>
    </location>
</feature>
<dbReference type="AlphaFoldDB" id="A0A830HH25"/>
<feature type="transmembrane region" description="Helical" evidence="3">
    <location>
        <begin position="209"/>
        <end position="225"/>
    </location>
</feature>
<comment type="similarity">
    <text evidence="1">Belongs to the drug/metabolite transporter (DMT) superfamily. Plant drug/metabolite exporter (P-DME) (TC 2.A.7.4) family.</text>
</comment>
<evidence type="ECO:0000256" key="2">
    <source>
        <dbReference type="SAM" id="MobiDB-lite"/>
    </source>
</evidence>
<feature type="transmembrane region" description="Helical" evidence="3">
    <location>
        <begin position="287"/>
        <end position="306"/>
    </location>
</feature>
<evidence type="ECO:0000259" key="4">
    <source>
        <dbReference type="Pfam" id="PF00892"/>
    </source>
</evidence>